<feature type="compositionally biased region" description="Basic and acidic residues" evidence="1">
    <location>
        <begin position="263"/>
        <end position="279"/>
    </location>
</feature>
<evidence type="ECO:0000256" key="1">
    <source>
        <dbReference type="SAM" id="MobiDB-lite"/>
    </source>
</evidence>
<name>A0A2H3DM07_ARMGA</name>
<keyword evidence="2" id="KW-0472">Membrane</keyword>
<protein>
    <submittedName>
        <fullName evidence="3">Uncharacterized protein</fullName>
    </submittedName>
</protein>
<dbReference type="OrthoDB" id="2919645at2759"/>
<feature type="transmembrane region" description="Helical" evidence="2">
    <location>
        <begin position="20"/>
        <end position="41"/>
    </location>
</feature>
<feature type="region of interest" description="Disordered" evidence="1">
    <location>
        <begin position="225"/>
        <end position="279"/>
    </location>
</feature>
<dbReference type="EMBL" id="KZ293653">
    <property type="protein sequence ID" value="PBK94894.1"/>
    <property type="molecule type" value="Genomic_DNA"/>
</dbReference>
<feature type="compositionally biased region" description="Basic and acidic residues" evidence="1">
    <location>
        <begin position="158"/>
        <end position="172"/>
    </location>
</feature>
<dbReference type="Proteomes" id="UP000217790">
    <property type="component" value="Unassembled WGS sequence"/>
</dbReference>
<accession>A0A2H3DM07</accession>
<gene>
    <name evidence="3" type="ORF">ARMGADRAFT_1062444</name>
</gene>
<dbReference type="AlphaFoldDB" id="A0A2H3DM07"/>
<evidence type="ECO:0000256" key="2">
    <source>
        <dbReference type="SAM" id="Phobius"/>
    </source>
</evidence>
<proteinExistence type="predicted"/>
<keyword evidence="2" id="KW-1133">Transmembrane helix</keyword>
<dbReference type="InParanoid" id="A0A2H3DM07"/>
<keyword evidence="4" id="KW-1185">Reference proteome</keyword>
<organism evidence="3 4">
    <name type="scientific">Armillaria gallica</name>
    <name type="common">Bulbous honey fungus</name>
    <name type="synonym">Armillaria bulbosa</name>
    <dbReference type="NCBI Taxonomy" id="47427"/>
    <lineage>
        <taxon>Eukaryota</taxon>
        <taxon>Fungi</taxon>
        <taxon>Dikarya</taxon>
        <taxon>Basidiomycota</taxon>
        <taxon>Agaricomycotina</taxon>
        <taxon>Agaricomycetes</taxon>
        <taxon>Agaricomycetidae</taxon>
        <taxon>Agaricales</taxon>
        <taxon>Marasmiineae</taxon>
        <taxon>Physalacriaceae</taxon>
        <taxon>Armillaria</taxon>
    </lineage>
</organism>
<feature type="region of interest" description="Disordered" evidence="1">
    <location>
        <begin position="136"/>
        <end position="177"/>
    </location>
</feature>
<reference evidence="4" key="1">
    <citation type="journal article" date="2017" name="Nat. Ecol. Evol.">
        <title>Genome expansion and lineage-specific genetic innovations in the forest pathogenic fungi Armillaria.</title>
        <authorList>
            <person name="Sipos G."/>
            <person name="Prasanna A.N."/>
            <person name="Walter M.C."/>
            <person name="O'Connor E."/>
            <person name="Balint B."/>
            <person name="Krizsan K."/>
            <person name="Kiss B."/>
            <person name="Hess J."/>
            <person name="Varga T."/>
            <person name="Slot J."/>
            <person name="Riley R."/>
            <person name="Boka B."/>
            <person name="Rigling D."/>
            <person name="Barry K."/>
            <person name="Lee J."/>
            <person name="Mihaltcheva S."/>
            <person name="LaButti K."/>
            <person name="Lipzen A."/>
            <person name="Waldron R."/>
            <person name="Moloney N.M."/>
            <person name="Sperisen C."/>
            <person name="Kredics L."/>
            <person name="Vagvoelgyi C."/>
            <person name="Patrignani A."/>
            <person name="Fitzpatrick D."/>
            <person name="Nagy I."/>
            <person name="Doyle S."/>
            <person name="Anderson J.B."/>
            <person name="Grigoriev I.V."/>
            <person name="Gueldener U."/>
            <person name="Muensterkoetter M."/>
            <person name="Nagy L.G."/>
        </authorList>
    </citation>
    <scope>NUCLEOTIDE SEQUENCE [LARGE SCALE GENOMIC DNA]</scope>
    <source>
        <strain evidence="4">Ar21-2</strain>
    </source>
</reference>
<sequence length="279" mass="31727">MDLKHIELIITVMSSWGSPLSVVAVIFFMSRLFICPLIPLFAPSRILSEDECVIDEIMLLFKDHLEELADTGLYSYFTTLRNKRRILGRRIQDANEEAGFCSLYTYVARMVQYWKESKQCRQELKQLRRKILNIIDGDEHGNSRPGGTSLTSEQADEGNERESDGGSREVQPRKRKKLFVSESRNIIELRSPHTQANENRRANIQKFFEHSLTCDSGDERCRLAREKEGDGKEGCSGGRDSGVDKAISFEEGGSMGRGKKSSACKDQDEGIDYNRKAEE</sequence>
<evidence type="ECO:0000313" key="3">
    <source>
        <dbReference type="EMBL" id="PBK94894.1"/>
    </source>
</evidence>
<keyword evidence="2" id="KW-0812">Transmembrane</keyword>
<evidence type="ECO:0000313" key="4">
    <source>
        <dbReference type="Proteomes" id="UP000217790"/>
    </source>
</evidence>